<accession>A0A0F7VHZ9</accession>
<dbReference type="STRING" id="104259.A0A0F7VHZ9"/>
<feature type="region of interest" description="Disordered" evidence="1">
    <location>
        <begin position="108"/>
        <end position="147"/>
    </location>
</feature>
<dbReference type="AlphaFoldDB" id="A0A0F7VHZ9"/>
<evidence type="ECO:0000313" key="3">
    <source>
        <dbReference type="EMBL" id="CEO59785.1"/>
    </source>
</evidence>
<name>A0A0F7VHZ9_PENBI</name>
<gene>
    <name evidence="3" type="ORF">PMG11_04443</name>
</gene>
<dbReference type="PANTHER" id="PTHR12673">
    <property type="entry name" value="FACIOGENITAL DYSPLASIA PROTEIN"/>
    <property type="match status" value="1"/>
</dbReference>
<keyword evidence="4" id="KW-1185">Reference proteome</keyword>
<dbReference type="SUPFAM" id="SSF48065">
    <property type="entry name" value="DBL homology domain (DH-domain)"/>
    <property type="match status" value="1"/>
</dbReference>
<dbReference type="GO" id="GO:0005737">
    <property type="term" value="C:cytoplasm"/>
    <property type="evidence" value="ECO:0007669"/>
    <property type="project" value="TreeGrafter"/>
</dbReference>
<feature type="domain" description="DH" evidence="2">
    <location>
        <begin position="156"/>
        <end position="420"/>
    </location>
</feature>
<dbReference type="InterPro" id="IPR051092">
    <property type="entry name" value="FYVE_RhoGEF_PH"/>
</dbReference>
<evidence type="ECO:0000313" key="4">
    <source>
        <dbReference type="Proteomes" id="UP000042958"/>
    </source>
</evidence>
<proteinExistence type="predicted"/>
<sequence length="843" mass="94087">MENTNIDTIEIETDELPVEDETEQLLAEKGEDAVPLRSNASHPFKKWMDSFRTRRRVPPTIPERHVPGWFESSPNEFAAPNPAGRRDSLLSWHSSQLGTVKTTTLSITSRSFGRSRGKTQSTAGQSSLSDARFSADSSRPTSSQYVDDQAEIRANKRRHVLQEILITEADYVMGLKALTGVGHLAADHMLGITSLTGDCKVLSIFDTRPEIYHNIQIIRGIHEKFLTQLQTISPMSSSQAADGASDLVARGVSKRLGGIDLPGLRGLQSRSLRSRSLKASMNRRLKAMRAEPLEALEVARAVENLSMSFPVYEEFCSNYDLFTQDLAILRRSVPNWAMFDQGIEALSKSVASIESRKHEESKSMTMSDLMIKPIQRLCKYPLLLQDLLRNTHVSDCPSSHNGMRQILENLRVLVARINSATGNPVKKDRIQKTILLQGRFEFSESYKLQDIYKDLGPMTLCGVLHVTYQIPGQTTGDFMVSVLFNCYFLLASGLDDGRRLEVVACIYLGDLKEETIQNGQGLFCYGCPFSWKFQFQVREENYEFVLSASSSIEERLWKTETLKCSAALAEKGQPGGTWDPRKYTLLNLPLVPLDHIQYTVASLARRSSMDSVGIQRKASVQPVVIKKTHFPHTSDEVTNPPPEGEIERPKTTVARGALTVTARRAERVRLERLISDAYTRDVLPLPGMVLGRGDIFRRGSIMRRLSLHATFAKRSSSVSIASQSGRAVADARSIDYQSGEEKDVVTTHDRTNDQRRSAEAECESPKTPTSTLGRQRTIRFRSTSKRTSESASSPRSEKCTSQESSSGLSLTRKKWSSTMGLLSALSPKNLIKPRSSMGHEDEN</sequence>
<reference evidence="4" key="1">
    <citation type="journal article" date="2015" name="Genome Announc.">
        <title>Draft genome sequence of the fungus Penicillium brasilianum MG11.</title>
        <authorList>
            <person name="Horn F."/>
            <person name="Linde J."/>
            <person name="Mattern D.J."/>
            <person name="Walther G."/>
            <person name="Guthke R."/>
            <person name="Brakhage A.A."/>
            <person name="Valiante V."/>
        </authorList>
    </citation>
    <scope>NUCLEOTIDE SEQUENCE [LARGE SCALE GENOMIC DNA]</scope>
    <source>
        <strain evidence="4">MG11</strain>
    </source>
</reference>
<feature type="region of interest" description="Disordered" evidence="1">
    <location>
        <begin position="731"/>
        <end position="843"/>
    </location>
</feature>
<organism evidence="3 4">
    <name type="scientific">Penicillium brasilianum</name>
    <dbReference type="NCBI Taxonomy" id="104259"/>
    <lineage>
        <taxon>Eukaryota</taxon>
        <taxon>Fungi</taxon>
        <taxon>Dikarya</taxon>
        <taxon>Ascomycota</taxon>
        <taxon>Pezizomycotina</taxon>
        <taxon>Eurotiomycetes</taxon>
        <taxon>Eurotiomycetidae</taxon>
        <taxon>Eurotiales</taxon>
        <taxon>Aspergillaceae</taxon>
        <taxon>Penicillium</taxon>
    </lineage>
</organism>
<evidence type="ECO:0000259" key="2">
    <source>
        <dbReference type="PROSITE" id="PS50010"/>
    </source>
</evidence>
<feature type="compositionally biased region" description="Basic and acidic residues" evidence="1">
    <location>
        <begin position="739"/>
        <end position="759"/>
    </location>
</feature>
<dbReference type="SMART" id="SM00325">
    <property type="entry name" value="RhoGEF"/>
    <property type="match status" value="1"/>
</dbReference>
<evidence type="ECO:0000256" key="1">
    <source>
        <dbReference type="SAM" id="MobiDB-lite"/>
    </source>
</evidence>
<feature type="compositionally biased region" description="Polar residues" evidence="1">
    <location>
        <begin position="108"/>
        <end position="146"/>
    </location>
</feature>
<dbReference type="Pfam" id="PF00621">
    <property type="entry name" value="RhoGEF"/>
    <property type="match status" value="1"/>
</dbReference>
<dbReference type="InterPro" id="IPR000219">
    <property type="entry name" value="DH_dom"/>
</dbReference>
<dbReference type="Gene3D" id="1.20.900.10">
    <property type="entry name" value="Dbl homology (DH) domain"/>
    <property type="match status" value="1"/>
</dbReference>
<dbReference type="PANTHER" id="PTHR12673:SF159">
    <property type="entry name" value="LD03170P"/>
    <property type="match status" value="1"/>
</dbReference>
<dbReference type="EMBL" id="CDHK01000004">
    <property type="protein sequence ID" value="CEO59785.1"/>
    <property type="molecule type" value="Genomic_DNA"/>
</dbReference>
<protein>
    <recommendedName>
        <fullName evidence="2">DH domain-containing protein</fullName>
    </recommendedName>
</protein>
<dbReference type="OrthoDB" id="8059989at2759"/>
<dbReference type="InterPro" id="IPR035899">
    <property type="entry name" value="DBL_dom_sf"/>
</dbReference>
<dbReference type="PROSITE" id="PS50010">
    <property type="entry name" value="DH_2"/>
    <property type="match status" value="1"/>
</dbReference>
<dbReference type="GO" id="GO:0005085">
    <property type="term" value="F:guanyl-nucleotide exchange factor activity"/>
    <property type="evidence" value="ECO:0007669"/>
    <property type="project" value="InterPro"/>
</dbReference>
<dbReference type="Proteomes" id="UP000042958">
    <property type="component" value="Unassembled WGS sequence"/>
</dbReference>